<accession>A0ABN2IM32</accession>
<dbReference type="EMBL" id="BAAANY010000032">
    <property type="protein sequence ID" value="GAA1707749.1"/>
    <property type="molecule type" value="Genomic_DNA"/>
</dbReference>
<proteinExistence type="predicted"/>
<dbReference type="Proteomes" id="UP001500618">
    <property type="component" value="Unassembled WGS sequence"/>
</dbReference>
<sequence>MGRKNLELTVVRRGDKLMNLVVEADPDDADELRTLLLDAIRRDGWSDDRINEFELQIRYAGDRSVLKTFVTAVR</sequence>
<comment type="caution">
    <text evidence="1">The sequence shown here is derived from an EMBL/GenBank/DDBJ whole genome shotgun (WGS) entry which is preliminary data.</text>
</comment>
<reference evidence="1 2" key="1">
    <citation type="journal article" date="2019" name="Int. J. Syst. Evol. Microbiol.">
        <title>The Global Catalogue of Microorganisms (GCM) 10K type strain sequencing project: providing services to taxonomists for standard genome sequencing and annotation.</title>
        <authorList>
            <consortium name="The Broad Institute Genomics Platform"/>
            <consortium name="The Broad Institute Genome Sequencing Center for Infectious Disease"/>
            <person name="Wu L."/>
            <person name="Ma J."/>
        </authorList>
    </citation>
    <scope>NUCLEOTIDE SEQUENCE [LARGE SCALE GENOMIC DNA]</scope>
    <source>
        <strain evidence="1 2">JCM 14718</strain>
    </source>
</reference>
<protein>
    <submittedName>
        <fullName evidence="1">Uncharacterized protein</fullName>
    </submittedName>
</protein>
<organism evidence="1 2">
    <name type="scientific">Fodinicola feengrottensis</name>
    <dbReference type="NCBI Taxonomy" id="435914"/>
    <lineage>
        <taxon>Bacteria</taxon>
        <taxon>Bacillati</taxon>
        <taxon>Actinomycetota</taxon>
        <taxon>Actinomycetes</taxon>
        <taxon>Mycobacteriales</taxon>
        <taxon>Fodinicola</taxon>
    </lineage>
</organism>
<evidence type="ECO:0000313" key="2">
    <source>
        <dbReference type="Proteomes" id="UP001500618"/>
    </source>
</evidence>
<evidence type="ECO:0000313" key="1">
    <source>
        <dbReference type="EMBL" id="GAA1707749.1"/>
    </source>
</evidence>
<gene>
    <name evidence="1" type="ORF">GCM10009765_66560</name>
</gene>
<keyword evidence="2" id="KW-1185">Reference proteome</keyword>
<name>A0ABN2IM32_9ACTN</name>